<name>A0AC35GLU7_9BILA</name>
<proteinExistence type="predicted"/>
<protein>
    <submittedName>
        <fullName evidence="2">Thioesterase domain-containing protein</fullName>
    </submittedName>
</protein>
<dbReference type="WBParaSite" id="PS1159_v2.g6711.t1">
    <property type="protein sequence ID" value="PS1159_v2.g6711.t1"/>
    <property type="gene ID" value="PS1159_v2.g6711"/>
</dbReference>
<reference evidence="2" key="1">
    <citation type="submission" date="2022-11" db="UniProtKB">
        <authorList>
            <consortium name="WormBaseParasite"/>
        </authorList>
    </citation>
    <scope>IDENTIFICATION</scope>
</reference>
<evidence type="ECO:0000313" key="1">
    <source>
        <dbReference type="Proteomes" id="UP000887580"/>
    </source>
</evidence>
<accession>A0AC35GLU7</accession>
<sequence length="153" mass="17002">MFKRFSSSYVKAVQSFLIGPPEWEETFMKYTSKCKVIDAKPNQQIKYEYIVTKDTLNAAGKLHEGCIASIFDVCMGNLIAPANDIPLQQAAVTVDLSISYMNAVKLGETIIIEANTLKHGKKLAFLEAKVFRKLDNSIVAIGKQTMAIIPKKN</sequence>
<evidence type="ECO:0000313" key="2">
    <source>
        <dbReference type="WBParaSite" id="PS1159_v2.g6711.t1"/>
    </source>
</evidence>
<dbReference type="Proteomes" id="UP000887580">
    <property type="component" value="Unplaced"/>
</dbReference>
<organism evidence="1 2">
    <name type="scientific">Panagrolaimus sp. PS1159</name>
    <dbReference type="NCBI Taxonomy" id="55785"/>
    <lineage>
        <taxon>Eukaryota</taxon>
        <taxon>Metazoa</taxon>
        <taxon>Ecdysozoa</taxon>
        <taxon>Nematoda</taxon>
        <taxon>Chromadorea</taxon>
        <taxon>Rhabditida</taxon>
        <taxon>Tylenchina</taxon>
        <taxon>Panagrolaimomorpha</taxon>
        <taxon>Panagrolaimoidea</taxon>
        <taxon>Panagrolaimidae</taxon>
        <taxon>Panagrolaimus</taxon>
    </lineage>
</organism>